<feature type="transmembrane region" description="Helical" evidence="1">
    <location>
        <begin position="66"/>
        <end position="85"/>
    </location>
</feature>
<sequence length="187" mass="20469">MADNQRISSSSLPAQGVQGVQGVVEHSHESTPLLLPNAFRVTHRSIPRRVAHEGQSGRSGFHIRQFLYVLWRSSCTASMLVNVLWPIVQITVMFQLLPGLHLSKFTTAYVAVVPSANVLGFAGQKFARKMPKVAGLLIETTFVSIAEILLFIVLILEHETYAPQKSGDENDLIPIVQAAVLGSILTD</sequence>
<proteinExistence type="predicted"/>
<accession>A0A135SS26</accession>
<keyword evidence="3" id="KW-1185">Reference proteome</keyword>
<feature type="transmembrane region" description="Helical" evidence="1">
    <location>
        <begin position="134"/>
        <end position="156"/>
    </location>
</feature>
<dbReference type="AlphaFoldDB" id="A0A135SS26"/>
<protein>
    <submittedName>
        <fullName evidence="2">Calcium/proton exchanger</fullName>
    </submittedName>
</protein>
<evidence type="ECO:0000256" key="1">
    <source>
        <dbReference type="SAM" id="Phobius"/>
    </source>
</evidence>
<dbReference type="EMBL" id="JFBX01000450">
    <property type="protein sequence ID" value="KXH38607.1"/>
    <property type="molecule type" value="Genomic_DNA"/>
</dbReference>
<dbReference type="Proteomes" id="UP000070328">
    <property type="component" value="Unassembled WGS sequence"/>
</dbReference>
<gene>
    <name evidence="2" type="ORF">CSIM01_13570</name>
</gene>
<keyword evidence="1" id="KW-1133">Transmembrane helix</keyword>
<keyword evidence="1" id="KW-0812">Transmembrane</keyword>
<name>A0A135SS26_9PEZI</name>
<evidence type="ECO:0000313" key="2">
    <source>
        <dbReference type="EMBL" id="KXH38607.1"/>
    </source>
</evidence>
<dbReference type="OrthoDB" id="1699231at2759"/>
<comment type="caution">
    <text evidence="2">The sequence shown here is derived from an EMBL/GenBank/DDBJ whole genome shotgun (WGS) entry which is preliminary data.</text>
</comment>
<keyword evidence="1" id="KW-0472">Membrane</keyword>
<evidence type="ECO:0000313" key="3">
    <source>
        <dbReference type="Proteomes" id="UP000070328"/>
    </source>
</evidence>
<organism evidence="2 3">
    <name type="scientific">Colletotrichum simmondsii</name>
    <dbReference type="NCBI Taxonomy" id="703756"/>
    <lineage>
        <taxon>Eukaryota</taxon>
        <taxon>Fungi</taxon>
        <taxon>Dikarya</taxon>
        <taxon>Ascomycota</taxon>
        <taxon>Pezizomycotina</taxon>
        <taxon>Sordariomycetes</taxon>
        <taxon>Hypocreomycetidae</taxon>
        <taxon>Glomerellales</taxon>
        <taxon>Glomerellaceae</taxon>
        <taxon>Colletotrichum</taxon>
        <taxon>Colletotrichum acutatum species complex</taxon>
    </lineage>
</organism>
<reference evidence="2 3" key="1">
    <citation type="submission" date="2014-02" db="EMBL/GenBank/DDBJ databases">
        <title>The genome sequence of Colletotrichum simmondsii CBS122122.</title>
        <authorList>
            <person name="Baroncelli R."/>
            <person name="Thon M.R."/>
        </authorList>
    </citation>
    <scope>NUCLEOTIDE SEQUENCE [LARGE SCALE GENOMIC DNA]</scope>
    <source>
        <strain evidence="2 3">CBS122122</strain>
    </source>
</reference>
<feature type="transmembrane region" description="Helical" evidence="1">
    <location>
        <begin position="105"/>
        <end position="122"/>
    </location>
</feature>